<evidence type="ECO:0000313" key="3">
    <source>
        <dbReference type="Proteomes" id="UP000807353"/>
    </source>
</evidence>
<dbReference type="Proteomes" id="UP000807353">
    <property type="component" value="Unassembled WGS sequence"/>
</dbReference>
<accession>A0A9P5YC27</accession>
<dbReference type="InterPro" id="IPR021109">
    <property type="entry name" value="Peptidase_aspartic_dom_sf"/>
</dbReference>
<dbReference type="OrthoDB" id="3048530at2759"/>
<gene>
    <name evidence="2" type="ORF">BDZ94DRAFT_1160828</name>
</gene>
<organism evidence="2 3">
    <name type="scientific">Collybia nuda</name>
    <dbReference type="NCBI Taxonomy" id="64659"/>
    <lineage>
        <taxon>Eukaryota</taxon>
        <taxon>Fungi</taxon>
        <taxon>Dikarya</taxon>
        <taxon>Basidiomycota</taxon>
        <taxon>Agaricomycotina</taxon>
        <taxon>Agaricomycetes</taxon>
        <taxon>Agaricomycetidae</taxon>
        <taxon>Agaricales</taxon>
        <taxon>Tricholomatineae</taxon>
        <taxon>Clitocybaceae</taxon>
        <taxon>Collybia</taxon>
    </lineage>
</organism>
<sequence length="334" mass="37026">SPRAKGVFPDAGLPYIPRKSRDTSQQNDLIPIIKTKRGPAYETRSPVEVNNKNDEIIAKMLDNPITLTTGELMGSSKVVRDGIKNAVTAKHKSLIQRDSNLLVYETIENNELPFSGSDQEDEDYLRHDALTVDSIPFQSFFISEYERGGIPKGSIICGDPVLQYLESLPAGEEPKQLYVAKESTSLRAVYPVINGVGTEESLLDGGSQIVSMAKQTALDLDISWDPDIVIHMQSANKQVEKTAGLARNVPFLFNDIVVYLQVHIIHAPAYKVLLGRPFNTLTESHIKNARDGRQVITITDPNTGRRCTIPTHAKGAPPKLLKRQPEQDFRPSMN</sequence>
<dbReference type="CDD" id="cd00303">
    <property type="entry name" value="retropepsin_like"/>
    <property type="match status" value="1"/>
</dbReference>
<feature type="region of interest" description="Disordered" evidence="1">
    <location>
        <begin position="310"/>
        <end position="334"/>
    </location>
</feature>
<feature type="compositionally biased region" description="Basic and acidic residues" evidence="1">
    <location>
        <begin position="323"/>
        <end position="334"/>
    </location>
</feature>
<evidence type="ECO:0000256" key="1">
    <source>
        <dbReference type="SAM" id="MobiDB-lite"/>
    </source>
</evidence>
<proteinExistence type="predicted"/>
<evidence type="ECO:0000313" key="2">
    <source>
        <dbReference type="EMBL" id="KAF9464930.1"/>
    </source>
</evidence>
<dbReference type="AlphaFoldDB" id="A0A9P5YC27"/>
<feature type="non-terminal residue" evidence="2">
    <location>
        <position position="1"/>
    </location>
</feature>
<reference evidence="2" key="1">
    <citation type="submission" date="2020-11" db="EMBL/GenBank/DDBJ databases">
        <authorList>
            <consortium name="DOE Joint Genome Institute"/>
            <person name="Ahrendt S."/>
            <person name="Riley R."/>
            <person name="Andreopoulos W."/>
            <person name="Labutti K."/>
            <person name="Pangilinan J."/>
            <person name="Ruiz-Duenas F.J."/>
            <person name="Barrasa J.M."/>
            <person name="Sanchez-Garcia M."/>
            <person name="Camarero S."/>
            <person name="Miyauchi S."/>
            <person name="Serrano A."/>
            <person name="Linde D."/>
            <person name="Babiker R."/>
            <person name="Drula E."/>
            <person name="Ayuso-Fernandez I."/>
            <person name="Pacheco R."/>
            <person name="Padilla G."/>
            <person name="Ferreira P."/>
            <person name="Barriuso J."/>
            <person name="Kellner H."/>
            <person name="Castanera R."/>
            <person name="Alfaro M."/>
            <person name="Ramirez L."/>
            <person name="Pisabarro A.G."/>
            <person name="Kuo A."/>
            <person name="Tritt A."/>
            <person name="Lipzen A."/>
            <person name="He G."/>
            <person name="Yan M."/>
            <person name="Ng V."/>
            <person name="Cullen D."/>
            <person name="Martin F."/>
            <person name="Rosso M.-N."/>
            <person name="Henrissat B."/>
            <person name="Hibbett D."/>
            <person name="Martinez A.T."/>
            <person name="Grigoriev I.V."/>
        </authorList>
    </citation>
    <scope>NUCLEOTIDE SEQUENCE</scope>
    <source>
        <strain evidence="2">CBS 247.69</strain>
    </source>
</reference>
<dbReference type="EMBL" id="MU150250">
    <property type="protein sequence ID" value="KAF9464930.1"/>
    <property type="molecule type" value="Genomic_DNA"/>
</dbReference>
<dbReference type="Gene3D" id="2.40.70.10">
    <property type="entry name" value="Acid Proteases"/>
    <property type="match status" value="1"/>
</dbReference>
<feature type="region of interest" description="Disordered" evidence="1">
    <location>
        <begin position="1"/>
        <end position="27"/>
    </location>
</feature>
<protein>
    <submittedName>
        <fullName evidence="2">Uncharacterized protein</fullName>
    </submittedName>
</protein>
<keyword evidence="3" id="KW-1185">Reference proteome</keyword>
<name>A0A9P5YC27_9AGAR</name>
<comment type="caution">
    <text evidence="2">The sequence shown here is derived from an EMBL/GenBank/DDBJ whole genome shotgun (WGS) entry which is preliminary data.</text>
</comment>